<feature type="chain" id="PRO_5016466896" evidence="1">
    <location>
        <begin position="27"/>
        <end position="267"/>
    </location>
</feature>
<dbReference type="PANTHER" id="PTHR31270:SF1">
    <property type="entry name" value="GLUTAMINYL-PEPTIDE CYCLOTRANSFERASE"/>
    <property type="match status" value="1"/>
</dbReference>
<evidence type="ECO:0000313" key="2">
    <source>
        <dbReference type="EMBL" id="RAK52056.1"/>
    </source>
</evidence>
<accession>A0A328ACW7</accession>
<dbReference type="PANTHER" id="PTHR31270">
    <property type="entry name" value="GLUTAMINYL-PEPTIDE CYCLOTRANSFERASE"/>
    <property type="match status" value="1"/>
</dbReference>
<dbReference type="OrthoDB" id="9783700at2"/>
<dbReference type="Pfam" id="PF05096">
    <property type="entry name" value="Glu_cyclase_2"/>
    <property type="match status" value="1"/>
</dbReference>
<dbReference type="InterPro" id="IPR011044">
    <property type="entry name" value="Quino_amine_DH_bsu"/>
</dbReference>
<keyword evidence="3" id="KW-1185">Reference proteome</keyword>
<name>A0A328ACW7_9CAUL</name>
<dbReference type="InterPro" id="IPR015943">
    <property type="entry name" value="WD40/YVTN_repeat-like_dom_sf"/>
</dbReference>
<keyword evidence="2" id="KW-0808">Transferase</keyword>
<comment type="caution">
    <text evidence="2">The sequence shown here is derived from an EMBL/GenBank/DDBJ whole genome shotgun (WGS) entry which is preliminary data.</text>
</comment>
<proteinExistence type="predicted"/>
<dbReference type="SUPFAM" id="SSF50969">
    <property type="entry name" value="YVTN repeat-like/Quinoprotein amine dehydrogenase"/>
    <property type="match status" value="1"/>
</dbReference>
<dbReference type="Gene3D" id="2.130.10.10">
    <property type="entry name" value="YVTN repeat-like/Quinoprotein amine dehydrogenase"/>
    <property type="match status" value="1"/>
</dbReference>
<protein>
    <submittedName>
        <fullName evidence="2">Glutaminyl-peptide cyclotransferase</fullName>
    </submittedName>
</protein>
<dbReference type="Proteomes" id="UP000249725">
    <property type="component" value="Unassembled WGS sequence"/>
</dbReference>
<feature type="signal peptide" evidence="1">
    <location>
        <begin position="1"/>
        <end position="26"/>
    </location>
</feature>
<keyword evidence="1" id="KW-0732">Signal</keyword>
<gene>
    <name evidence="2" type="ORF">DJ018_12925</name>
</gene>
<evidence type="ECO:0000313" key="3">
    <source>
        <dbReference type="Proteomes" id="UP000249725"/>
    </source>
</evidence>
<evidence type="ECO:0000256" key="1">
    <source>
        <dbReference type="SAM" id="SignalP"/>
    </source>
</evidence>
<dbReference type="InterPro" id="IPR007788">
    <property type="entry name" value="QCT"/>
</dbReference>
<dbReference type="AlphaFoldDB" id="A0A328ACW7"/>
<sequence>MRAPDLRRVRQALAATWMAVTSLALAACSQPAAALPFYGYEVKASYPHDSRAYTQGLLYLNGDLYESTGQVGRSSIRRVRLKDGAVLQMQPLPPGVFGEGLVNWGDELISFTWRDQVGYRWDLKTLKQRSTFTYPGEGWGLTQNGKELIMSDGTPFLRVLEPKTFKELRRIPVTANGKPVFNLNEIEWVKGEVWANVWQTPLIVRINPADGKVTGVIDLSGLPEAKAQDHDSVLNGIAYDAKGDRLFVTGKNWPRLYEIKLTGPVAR</sequence>
<dbReference type="GO" id="GO:0016603">
    <property type="term" value="F:glutaminyl-peptide cyclotransferase activity"/>
    <property type="evidence" value="ECO:0007669"/>
    <property type="project" value="InterPro"/>
</dbReference>
<dbReference type="PROSITE" id="PS51257">
    <property type="entry name" value="PROKAR_LIPOPROTEIN"/>
    <property type="match status" value="1"/>
</dbReference>
<dbReference type="EMBL" id="QFYR01000003">
    <property type="protein sequence ID" value="RAK52056.1"/>
    <property type="molecule type" value="Genomic_DNA"/>
</dbReference>
<reference evidence="3" key="1">
    <citation type="submission" date="2018-05" db="EMBL/GenBank/DDBJ databases">
        <authorList>
            <person name="Li X."/>
        </authorList>
    </citation>
    <scope>NUCLEOTIDE SEQUENCE [LARGE SCALE GENOMIC DNA]</scope>
    <source>
        <strain evidence="3">YIM 73061</strain>
    </source>
</reference>
<organism evidence="2 3">
    <name type="scientific">Phenylobacterium deserti</name>
    <dbReference type="NCBI Taxonomy" id="1914756"/>
    <lineage>
        <taxon>Bacteria</taxon>
        <taxon>Pseudomonadati</taxon>
        <taxon>Pseudomonadota</taxon>
        <taxon>Alphaproteobacteria</taxon>
        <taxon>Caulobacterales</taxon>
        <taxon>Caulobacteraceae</taxon>
        <taxon>Phenylobacterium</taxon>
    </lineage>
</organism>